<dbReference type="PANTHER" id="PTHR37832:SF1">
    <property type="entry name" value="STRESS-RESPONSE A_B BARREL DOMAIN-CONTAINING PROTEIN"/>
    <property type="match status" value="1"/>
</dbReference>
<sequence>MVRHIVSWNFKPELTPQQRQAIGQEVVEKLTALKGKVPVLKSISVFCPPMDSSSCDLVLYSEVEQESDLPLYQNHPEHQAILPLIRDNFCDRRCCDIQG</sequence>
<evidence type="ECO:0000313" key="3">
    <source>
        <dbReference type="Proteomes" id="UP000602260"/>
    </source>
</evidence>
<name>A0A8J6J5X5_9FIRM</name>
<dbReference type="PROSITE" id="PS51502">
    <property type="entry name" value="S_R_A_B_BARREL"/>
    <property type="match status" value="1"/>
</dbReference>
<dbReference type="InterPro" id="IPR013097">
    <property type="entry name" value="Dabb"/>
</dbReference>
<protein>
    <submittedName>
        <fullName evidence="2">Dabb family protein</fullName>
    </submittedName>
</protein>
<comment type="caution">
    <text evidence="2">The sequence shown here is derived from an EMBL/GenBank/DDBJ whole genome shotgun (WGS) entry which is preliminary data.</text>
</comment>
<organism evidence="2 3">
    <name type="scientific">Flintibacter faecis</name>
    <dbReference type="NCBI Taxonomy" id="2763047"/>
    <lineage>
        <taxon>Bacteria</taxon>
        <taxon>Bacillati</taxon>
        <taxon>Bacillota</taxon>
        <taxon>Clostridia</taxon>
        <taxon>Eubacteriales</taxon>
        <taxon>Flintibacter</taxon>
    </lineage>
</organism>
<dbReference type="SUPFAM" id="SSF54909">
    <property type="entry name" value="Dimeric alpha+beta barrel"/>
    <property type="match status" value="1"/>
</dbReference>
<dbReference type="InterPro" id="IPR011008">
    <property type="entry name" value="Dimeric_a/b-barrel"/>
</dbReference>
<dbReference type="Pfam" id="PF07876">
    <property type="entry name" value="Dabb"/>
    <property type="match status" value="1"/>
</dbReference>
<dbReference type="PANTHER" id="PTHR37832">
    <property type="entry name" value="BLL2683 PROTEIN"/>
    <property type="match status" value="1"/>
</dbReference>
<dbReference type="SMART" id="SM00886">
    <property type="entry name" value="Dabb"/>
    <property type="match status" value="1"/>
</dbReference>
<gene>
    <name evidence="2" type="ORF">H8S55_12885</name>
</gene>
<evidence type="ECO:0000313" key="2">
    <source>
        <dbReference type="EMBL" id="MBC5718191.1"/>
    </source>
</evidence>
<accession>A0A8J6J5X5</accession>
<keyword evidence="3" id="KW-1185">Reference proteome</keyword>
<dbReference type="RefSeq" id="WP_147564039.1">
    <property type="nucleotide sequence ID" value="NZ_JACOPN010000011.1"/>
</dbReference>
<dbReference type="AlphaFoldDB" id="A0A8J6J5X5"/>
<proteinExistence type="predicted"/>
<dbReference type="Gene3D" id="3.30.70.100">
    <property type="match status" value="1"/>
</dbReference>
<feature type="domain" description="Stress-response A/B barrel" evidence="1">
    <location>
        <begin position="2"/>
        <end position="97"/>
    </location>
</feature>
<dbReference type="EMBL" id="JACOPN010000011">
    <property type="protein sequence ID" value="MBC5718191.1"/>
    <property type="molecule type" value="Genomic_DNA"/>
</dbReference>
<evidence type="ECO:0000259" key="1">
    <source>
        <dbReference type="PROSITE" id="PS51502"/>
    </source>
</evidence>
<dbReference type="Proteomes" id="UP000602260">
    <property type="component" value="Unassembled WGS sequence"/>
</dbReference>
<reference evidence="2" key="1">
    <citation type="submission" date="2020-08" db="EMBL/GenBank/DDBJ databases">
        <title>Genome public.</title>
        <authorList>
            <person name="Liu C."/>
            <person name="Sun Q."/>
        </authorList>
    </citation>
    <scope>NUCLEOTIDE SEQUENCE</scope>
    <source>
        <strain evidence="2">BX5</strain>
    </source>
</reference>